<keyword evidence="2" id="KW-1185">Reference proteome</keyword>
<proteinExistence type="predicted"/>
<evidence type="ECO:0000313" key="1">
    <source>
        <dbReference type="EMBL" id="NML93982.1"/>
    </source>
</evidence>
<dbReference type="Proteomes" id="UP000583556">
    <property type="component" value="Unassembled WGS sequence"/>
</dbReference>
<organism evidence="1 2">
    <name type="scientific">Novosphingobium olei</name>
    <dbReference type="NCBI Taxonomy" id="2728851"/>
    <lineage>
        <taxon>Bacteria</taxon>
        <taxon>Pseudomonadati</taxon>
        <taxon>Pseudomonadota</taxon>
        <taxon>Alphaproteobacteria</taxon>
        <taxon>Sphingomonadales</taxon>
        <taxon>Sphingomonadaceae</taxon>
        <taxon>Novosphingobium</taxon>
    </lineage>
</organism>
<comment type="caution">
    <text evidence="1">The sequence shown here is derived from an EMBL/GenBank/DDBJ whole genome shotgun (WGS) entry which is preliminary data.</text>
</comment>
<dbReference type="Gene3D" id="1.10.238.160">
    <property type="match status" value="1"/>
</dbReference>
<dbReference type="AlphaFoldDB" id="A0A7Y0GAU6"/>
<dbReference type="Pfam" id="PF05930">
    <property type="entry name" value="Phage_AlpA"/>
    <property type="match status" value="1"/>
</dbReference>
<reference evidence="1 2" key="1">
    <citation type="submission" date="2020-04" db="EMBL/GenBank/DDBJ databases">
        <title>Novosphingobium sp. TW-4 isolated from soil.</title>
        <authorList>
            <person name="Dahal R.H."/>
            <person name="Chaudhary D.K."/>
        </authorList>
    </citation>
    <scope>NUCLEOTIDE SEQUENCE [LARGE SCALE GENOMIC DNA]</scope>
    <source>
        <strain evidence="1 2">TW-4</strain>
    </source>
</reference>
<protein>
    <submittedName>
        <fullName evidence="1">AlpA family phage regulatory protein</fullName>
    </submittedName>
</protein>
<accession>A0A7Y0GAU6</accession>
<name>A0A7Y0GAU6_9SPHN</name>
<gene>
    <name evidence="1" type="ORF">HHL27_09915</name>
</gene>
<dbReference type="InterPro" id="IPR010260">
    <property type="entry name" value="AlpA"/>
</dbReference>
<sequence length="81" mass="8911">MAKLQSEPAAIDRTVEQSEEAILRRPEVLSRIGVSQSTLANMIKAGTFPKRIPIGPRAVGWYASQIAECMEKGLKRQKTDG</sequence>
<dbReference type="EMBL" id="JABBGM010000003">
    <property type="protein sequence ID" value="NML93982.1"/>
    <property type="molecule type" value="Genomic_DNA"/>
</dbReference>
<evidence type="ECO:0000313" key="2">
    <source>
        <dbReference type="Proteomes" id="UP000583556"/>
    </source>
</evidence>